<dbReference type="PANTHER" id="PTHR28004:SF2">
    <property type="entry name" value="D-SERINE DEHYDRATASE"/>
    <property type="match status" value="1"/>
</dbReference>
<dbReference type="FunFam" id="2.40.37.20:FF:000001">
    <property type="entry name" value="D-3-hydroxyaspartate aldolase"/>
    <property type="match status" value="1"/>
</dbReference>
<dbReference type="PANTHER" id="PTHR28004">
    <property type="entry name" value="ZGC:162816-RELATED"/>
    <property type="match status" value="1"/>
</dbReference>
<evidence type="ECO:0000313" key="5">
    <source>
        <dbReference type="Proteomes" id="UP000193963"/>
    </source>
</evidence>
<evidence type="ECO:0000259" key="3">
    <source>
        <dbReference type="SMART" id="SM01119"/>
    </source>
</evidence>
<dbReference type="InterPro" id="IPR042208">
    <property type="entry name" value="D-ser_dehydrat-like_sf"/>
</dbReference>
<dbReference type="NCBIfam" id="NF045642">
    <property type="entry name" value="HdxyAspAldBhcC"/>
    <property type="match status" value="1"/>
</dbReference>
<evidence type="ECO:0000313" key="4">
    <source>
        <dbReference type="EMBL" id="SLN30014.1"/>
    </source>
</evidence>
<accession>A0A1X6YSV6</accession>
<dbReference type="GO" id="GO:0036088">
    <property type="term" value="P:D-serine catabolic process"/>
    <property type="evidence" value="ECO:0007669"/>
    <property type="project" value="TreeGrafter"/>
</dbReference>
<dbReference type="EC" id="4.1.3.41" evidence="4"/>
<evidence type="ECO:0000256" key="1">
    <source>
        <dbReference type="ARBA" id="ARBA00005323"/>
    </source>
</evidence>
<dbReference type="CDD" id="cd06819">
    <property type="entry name" value="PLPDE_III_LS_D-TA"/>
    <property type="match status" value="1"/>
</dbReference>
<dbReference type="InterPro" id="IPR051466">
    <property type="entry name" value="D-amino_acid_metab_enzyme"/>
</dbReference>
<dbReference type="InterPro" id="IPR001608">
    <property type="entry name" value="Ala_racemase_N"/>
</dbReference>
<keyword evidence="5" id="KW-1185">Reference proteome</keyword>
<dbReference type="Pfam" id="PF14031">
    <property type="entry name" value="D-ser_dehydrat"/>
    <property type="match status" value="1"/>
</dbReference>
<dbReference type="Proteomes" id="UP000193963">
    <property type="component" value="Unassembled WGS sequence"/>
</dbReference>
<dbReference type="Pfam" id="PF01168">
    <property type="entry name" value="Ala_racemase_N"/>
    <property type="match status" value="1"/>
</dbReference>
<organism evidence="4 5">
    <name type="scientific">Pseudooceanicola marinus</name>
    <dbReference type="NCBI Taxonomy" id="396013"/>
    <lineage>
        <taxon>Bacteria</taxon>
        <taxon>Pseudomonadati</taxon>
        <taxon>Pseudomonadota</taxon>
        <taxon>Alphaproteobacteria</taxon>
        <taxon>Rhodobacterales</taxon>
        <taxon>Paracoccaceae</taxon>
        <taxon>Pseudooceanicola</taxon>
    </lineage>
</organism>
<protein>
    <submittedName>
        <fullName evidence="4">3-hydroxy-D-aspartate aldolase</fullName>
        <ecNumber evidence="4">4.1.3.41</ecNumber>
    </submittedName>
</protein>
<proteinExistence type="inferred from homology"/>
<dbReference type="RefSeq" id="WP_085887142.1">
    <property type="nucleotide sequence ID" value="NZ_FWFN01000002.1"/>
</dbReference>
<dbReference type="Gene3D" id="3.20.20.10">
    <property type="entry name" value="Alanine racemase"/>
    <property type="match status" value="1"/>
</dbReference>
<dbReference type="AlphaFoldDB" id="A0A1X6YSV6"/>
<comment type="similarity">
    <text evidence="1">Belongs to the DSD1 family.</text>
</comment>
<keyword evidence="2 4" id="KW-0456">Lyase</keyword>
<name>A0A1X6YSV6_9RHOB</name>
<reference evidence="4 5" key="1">
    <citation type="submission" date="2017-03" db="EMBL/GenBank/DDBJ databases">
        <authorList>
            <person name="Afonso C.L."/>
            <person name="Miller P.J."/>
            <person name="Scott M.A."/>
            <person name="Spackman E."/>
            <person name="Goraichik I."/>
            <person name="Dimitrov K.M."/>
            <person name="Suarez D.L."/>
            <person name="Swayne D.E."/>
        </authorList>
    </citation>
    <scope>NUCLEOTIDE SEQUENCE [LARGE SCALE GENOMIC DNA]</scope>
    <source>
        <strain evidence="4 5">CECT 7751</strain>
    </source>
</reference>
<evidence type="ECO:0000256" key="2">
    <source>
        <dbReference type="ARBA" id="ARBA00023239"/>
    </source>
</evidence>
<dbReference type="InterPro" id="IPR054854">
    <property type="entry name" value="HdxyAspAldBhcC"/>
</dbReference>
<dbReference type="GO" id="GO:0008721">
    <property type="term" value="F:D-serine ammonia-lyase activity"/>
    <property type="evidence" value="ECO:0007669"/>
    <property type="project" value="TreeGrafter"/>
</dbReference>
<dbReference type="InterPro" id="IPR026956">
    <property type="entry name" value="D-ser_dehydrat-like_dom"/>
</dbReference>
<feature type="domain" description="D-serine dehydratase-like" evidence="3">
    <location>
        <begin position="284"/>
        <end position="370"/>
    </location>
</feature>
<dbReference type="EMBL" id="FWFN01000002">
    <property type="protein sequence ID" value="SLN30014.1"/>
    <property type="molecule type" value="Genomic_DNA"/>
</dbReference>
<dbReference type="SUPFAM" id="SSF51419">
    <property type="entry name" value="PLP-binding barrel"/>
    <property type="match status" value="1"/>
</dbReference>
<sequence>MTAPTSLDGLEPGYDIPALPGMTLAEVQTPCLILDLDALERNIAKLGAFIRARGLRHRAHAKMHKSVDVARLQMSLGGACGICCQKVSEAEVFARAGLPDILISNQVRGAARIDRLARLPRTGAAISVCLDDLANVAELQAACARHGTRIDALVEIDCGGSRCGTTSDAQMLAIARAIDAAPNLTFGGIQAYHGPAQHLPTHADRRAALDETIAVTRAAVATLTDAGLPPPLVTGGGTGSYLFEAASGIFTELQCGSYAFMDADYGRLRDEAGQRLDAGTWDNALFLLTEVMSHTHPTRAICDAGLKVQSLDSGLPVVHGRSDVTYTQCSDEHGTIEDPEGALTVGDRLRLVPGHCDPTCNIHDWYVGLRGDRVEVLWPVSARGKAF</sequence>
<dbReference type="OrthoDB" id="9772497at2"/>
<dbReference type="InterPro" id="IPR029066">
    <property type="entry name" value="PLP-binding_barrel"/>
</dbReference>
<gene>
    <name evidence="4" type="primary">dhaa</name>
    <name evidence="4" type="ORF">PSM7751_01269</name>
</gene>
<dbReference type="SMART" id="SM01119">
    <property type="entry name" value="D-ser_dehydrat"/>
    <property type="match status" value="1"/>
</dbReference>
<dbReference type="Gene3D" id="2.40.37.20">
    <property type="entry name" value="D-serine dehydratase-like domain"/>
    <property type="match status" value="1"/>
</dbReference>